<proteinExistence type="predicted"/>
<evidence type="ECO:0000313" key="1">
    <source>
        <dbReference type="EMBL" id="JAD37691.1"/>
    </source>
</evidence>
<dbReference type="EMBL" id="GBRH01260204">
    <property type="protein sequence ID" value="JAD37691.1"/>
    <property type="molecule type" value="Transcribed_RNA"/>
</dbReference>
<sequence>MLVCRVCILFCQNGSKLCTYVAFKCLFAMHIC</sequence>
<protein>
    <submittedName>
        <fullName evidence="1">Uncharacterized protein</fullName>
    </submittedName>
</protein>
<reference evidence="1" key="2">
    <citation type="journal article" date="2015" name="Data Brief">
        <title>Shoot transcriptome of the giant reed, Arundo donax.</title>
        <authorList>
            <person name="Barrero R.A."/>
            <person name="Guerrero F.D."/>
            <person name="Moolhuijzen P."/>
            <person name="Goolsby J.A."/>
            <person name="Tidwell J."/>
            <person name="Bellgard S.E."/>
            <person name="Bellgard M.I."/>
        </authorList>
    </citation>
    <scope>NUCLEOTIDE SEQUENCE</scope>
    <source>
        <tissue evidence="1">Shoot tissue taken approximately 20 cm above the soil surface</tissue>
    </source>
</reference>
<organism evidence="1">
    <name type="scientific">Arundo donax</name>
    <name type="common">Giant reed</name>
    <name type="synonym">Donax arundinaceus</name>
    <dbReference type="NCBI Taxonomy" id="35708"/>
    <lineage>
        <taxon>Eukaryota</taxon>
        <taxon>Viridiplantae</taxon>
        <taxon>Streptophyta</taxon>
        <taxon>Embryophyta</taxon>
        <taxon>Tracheophyta</taxon>
        <taxon>Spermatophyta</taxon>
        <taxon>Magnoliopsida</taxon>
        <taxon>Liliopsida</taxon>
        <taxon>Poales</taxon>
        <taxon>Poaceae</taxon>
        <taxon>PACMAD clade</taxon>
        <taxon>Arundinoideae</taxon>
        <taxon>Arundineae</taxon>
        <taxon>Arundo</taxon>
    </lineage>
</organism>
<accession>A0A0A8ZFX0</accession>
<name>A0A0A8ZFX0_ARUDO</name>
<dbReference type="AlphaFoldDB" id="A0A0A8ZFX0"/>
<reference evidence="1" key="1">
    <citation type="submission" date="2014-09" db="EMBL/GenBank/DDBJ databases">
        <authorList>
            <person name="Magalhaes I.L.F."/>
            <person name="Oliveira U."/>
            <person name="Santos F.R."/>
            <person name="Vidigal T.H.D.A."/>
            <person name="Brescovit A.D."/>
            <person name="Santos A.J."/>
        </authorList>
    </citation>
    <scope>NUCLEOTIDE SEQUENCE</scope>
    <source>
        <tissue evidence="1">Shoot tissue taken approximately 20 cm above the soil surface</tissue>
    </source>
</reference>